<dbReference type="Proteomes" id="UP000433483">
    <property type="component" value="Unassembled WGS sequence"/>
</dbReference>
<evidence type="ECO:0000313" key="2">
    <source>
        <dbReference type="EMBL" id="KAE8944472.1"/>
    </source>
</evidence>
<evidence type="ECO:0000313" key="8">
    <source>
        <dbReference type="Proteomes" id="UP000437068"/>
    </source>
</evidence>
<evidence type="ECO:0000313" key="4">
    <source>
        <dbReference type="EMBL" id="KAE9230101.1"/>
    </source>
</evidence>
<organism evidence="2 6">
    <name type="scientific">Phytophthora fragariae</name>
    <dbReference type="NCBI Taxonomy" id="53985"/>
    <lineage>
        <taxon>Eukaryota</taxon>
        <taxon>Sar</taxon>
        <taxon>Stramenopiles</taxon>
        <taxon>Oomycota</taxon>
        <taxon>Peronosporomycetes</taxon>
        <taxon>Peronosporales</taxon>
        <taxon>Peronosporaceae</taxon>
        <taxon>Phytophthora</taxon>
    </lineage>
</organism>
<dbReference type="OrthoDB" id="6133022at2759"/>
<evidence type="ECO:0000313" key="3">
    <source>
        <dbReference type="EMBL" id="KAE9010026.1"/>
    </source>
</evidence>
<gene>
    <name evidence="5" type="ORF">PF001_g4543</name>
    <name evidence="4" type="ORF">PF005_g3624</name>
    <name evidence="2" type="ORF">PF009_g5852</name>
    <name evidence="3" type="ORF">PF011_g10007</name>
</gene>
<evidence type="ECO:0000313" key="9">
    <source>
        <dbReference type="Proteomes" id="UP000460718"/>
    </source>
</evidence>
<dbReference type="EMBL" id="QXGB01000108">
    <property type="protein sequence ID" value="KAE9230101.1"/>
    <property type="molecule type" value="Genomic_DNA"/>
</dbReference>
<evidence type="ECO:0000313" key="7">
    <source>
        <dbReference type="Proteomes" id="UP000433483"/>
    </source>
</evidence>
<dbReference type="EMBL" id="QXGE01000158">
    <property type="protein sequence ID" value="KAE9322166.1"/>
    <property type="molecule type" value="Genomic_DNA"/>
</dbReference>
<keyword evidence="7" id="KW-1185">Reference proteome</keyword>
<dbReference type="Proteomes" id="UP000460718">
    <property type="component" value="Unassembled WGS sequence"/>
</dbReference>
<accession>A0A6A3FH01</accession>
<sequence length="413" mass="44355">MTRGPRDAELPPHGTALAAVKKATIGRLDDEIKGRDEGRAAQYVATVRPTKADTRYVRPDQKLKVSKADGRDLGGEGDEPTEDQIAAGEGEEASTPKGMVTGTALETTTVATVPGLSSDMTTVIRDVTATTSPSATPGGEEQELTGVAAELATVVTDEGETKRKVLGPARRESEKRRAARADVRAKTKARLAKEAELAAVMKATTATLRQLQTEESRAVLAARRAQQMTDGASSVVPSDKKVHVSLVQQPLEMTAAVHENTGVVRSVVADDELPTASMEVSGGQPKVKLDSGARYTVAGTDWTAWGDKSDVPAPIDYVEGIGGFLLAVLGVWTFDMANVFGQTLKVMACIVEGRTSEFLLGVDFLREHRATMDFAKNEVRYEEDDKMVIIPFRTFGAKDTARLHQCRWCADRG</sequence>
<evidence type="ECO:0000256" key="1">
    <source>
        <dbReference type="SAM" id="MobiDB-lite"/>
    </source>
</evidence>
<dbReference type="Proteomes" id="UP000429523">
    <property type="component" value="Unassembled WGS sequence"/>
</dbReference>
<feature type="compositionally biased region" description="Basic and acidic residues" evidence="1">
    <location>
        <begin position="50"/>
        <end position="74"/>
    </location>
</feature>
<name>A0A6A3FH01_9STRA</name>
<evidence type="ECO:0000313" key="5">
    <source>
        <dbReference type="EMBL" id="KAE9322166.1"/>
    </source>
</evidence>
<feature type="region of interest" description="Disordered" evidence="1">
    <location>
        <begin position="50"/>
        <end position="97"/>
    </location>
</feature>
<dbReference type="Proteomes" id="UP000437068">
    <property type="component" value="Unassembled WGS sequence"/>
</dbReference>
<evidence type="ECO:0000313" key="6">
    <source>
        <dbReference type="Proteomes" id="UP000429523"/>
    </source>
</evidence>
<dbReference type="SUPFAM" id="SSF50630">
    <property type="entry name" value="Acid proteases"/>
    <property type="match status" value="1"/>
</dbReference>
<dbReference type="Gene3D" id="2.40.70.10">
    <property type="entry name" value="Acid Proteases"/>
    <property type="match status" value="1"/>
</dbReference>
<reference evidence="6 7" key="1">
    <citation type="submission" date="2018-08" db="EMBL/GenBank/DDBJ databases">
        <title>Genomic investigation of the strawberry pathogen Phytophthora fragariae indicates pathogenicity is determined by transcriptional variation in three key races.</title>
        <authorList>
            <person name="Adams T.M."/>
            <person name="Armitage A.D."/>
            <person name="Sobczyk M.K."/>
            <person name="Bates H.J."/>
            <person name="Dunwell J.M."/>
            <person name="Nellist C.F."/>
            <person name="Harrison R.J."/>
        </authorList>
    </citation>
    <scope>NUCLEOTIDE SEQUENCE [LARGE SCALE GENOMIC DNA]</scope>
    <source>
        <strain evidence="5 8">A4</strain>
        <strain evidence="4 7">NOV-27</strain>
        <strain evidence="2 6">NOV-9</strain>
        <strain evidence="3 9">SCRP245</strain>
    </source>
</reference>
<dbReference type="AlphaFoldDB" id="A0A6A3FH01"/>
<dbReference type="InterPro" id="IPR021109">
    <property type="entry name" value="Peptidase_aspartic_dom_sf"/>
</dbReference>
<dbReference type="EMBL" id="QXGF01000202">
    <property type="protein sequence ID" value="KAE8944472.1"/>
    <property type="molecule type" value="Genomic_DNA"/>
</dbReference>
<dbReference type="EMBL" id="QXFW01000514">
    <property type="protein sequence ID" value="KAE9010026.1"/>
    <property type="molecule type" value="Genomic_DNA"/>
</dbReference>
<comment type="caution">
    <text evidence="2">The sequence shown here is derived from an EMBL/GenBank/DDBJ whole genome shotgun (WGS) entry which is preliminary data.</text>
</comment>
<protein>
    <submittedName>
        <fullName evidence="2">Uncharacterized protein</fullName>
    </submittedName>
</protein>
<proteinExistence type="predicted"/>